<evidence type="ECO:0000256" key="7">
    <source>
        <dbReference type="RuleBase" id="RU362042"/>
    </source>
</evidence>
<dbReference type="NCBIfam" id="TIGR02227">
    <property type="entry name" value="sigpep_I_bact"/>
    <property type="match status" value="1"/>
</dbReference>
<feature type="domain" description="Peptidase S26" evidence="8">
    <location>
        <begin position="15"/>
        <end position="180"/>
    </location>
</feature>
<keyword evidence="5 7" id="KW-0378">Hydrolase</keyword>
<keyword evidence="7" id="KW-0645">Protease</keyword>
<dbReference type="GO" id="GO:0006465">
    <property type="term" value="P:signal peptide processing"/>
    <property type="evidence" value="ECO:0007669"/>
    <property type="project" value="InterPro"/>
</dbReference>
<dbReference type="InterPro" id="IPR000223">
    <property type="entry name" value="Pept_S26A_signal_pept_1"/>
</dbReference>
<name>A0A6N7XV44_9ACTN</name>
<proteinExistence type="inferred from homology"/>
<feature type="active site" evidence="6">
    <location>
        <position position="45"/>
    </location>
</feature>
<dbReference type="EMBL" id="VUNC01000007">
    <property type="protein sequence ID" value="MST73221.1"/>
    <property type="molecule type" value="Genomic_DNA"/>
</dbReference>
<keyword evidence="7" id="KW-0472">Membrane</keyword>
<evidence type="ECO:0000256" key="1">
    <source>
        <dbReference type="ARBA" id="ARBA00000677"/>
    </source>
</evidence>
<dbReference type="CDD" id="cd06530">
    <property type="entry name" value="S26_SPase_I"/>
    <property type="match status" value="1"/>
</dbReference>
<dbReference type="AlphaFoldDB" id="A0A6N7XV44"/>
<dbReference type="Proteomes" id="UP000469325">
    <property type="component" value="Unassembled WGS sequence"/>
</dbReference>
<dbReference type="InterPro" id="IPR036286">
    <property type="entry name" value="LexA/Signal_pep-like_sf"/>
</dbReference>
<dbReference type="GO" id="GO:0009003">
    <property type="term" value="F:signal peptidase activity"/>
    <property type="evidence" value="ECO:0007669"/>
    <property type="project" value="UniProtKB-EC"/>
</dbReference>
<comment type="similarity">
    <text evidence="3 7">Belongs to the peptidase S26 family.</text>
</comment>
<dbReference type="GO" id="GO:0005886">
    <property type="term" value="C:plasma membrane"/>
    <property type="evidence" value="ECO:0007669"/>
    <property type="project" value="UniProtKB-SubCell"/>
</dbReference>
<dbReference type="Pfam" id="PF10502">
    <property type="entry name" value="Peptidase_S26"/>
    <property type="match status" value="1"/>
</dbReference>
<sequence>MARSEGKGHRIPGWLELVLCIVAGLLVALVIRRYVAEVYIVPSGSMLETIQEGDRLIGEKVSIKTSSVSAGEIVTFTDPDDPSTTLVKRVVATGGQTVNLVDGKVYVDGKALDESYTLGKPSYPLDQHSPSLQEAISYPYVVPEGYVWVMGDNRTNSLDSRYFGAVSEDSITSHVVCVAWPPSDIGAL</sequence>
<evidence type="ECO:0000259" key="8">
    <source>
        <dbReference type="Pfam" id="PF10502"/>
    </source>
</evidence>
<evidence type="ECO:0000256" key="2">
    <source>
        <dbReference type="ARBA" id="ARBA00004401"/>
    </source>
</evidence>
<feature type="active site" evidence="6">
    <location>
        <position position="88"/>
    </location>
</feature>
<keyword evidence="7" id="KW-1133">Transmembrane helix</keyword>
<dbReference type="PRINTS" id="PR00727">
    <property type="entry name" value="LEADERPTASE"/>
</dbReference>
<keyword evidence="10" id="KW-1185">Reference proteome</keyword>
<dbReference type="PANTHER" id="PTHR43390:SF1">
    <property type="entry name" value="CHLOROPLAST PROCESSING PEPTIDASE"/>
    <property type="match status" value="1"/>
</dbReference>
<dbReference type="SUPFAM" id="SSF51306">
    <property type="entry name" value="LexA/Signal peptidase"/>
    <property type="match status" value="1"/>
</dbReference>
<comment type="caution">
    <text evidence="9">The sequence shown here is derived from an EMBL/GenBank/DDBJ whole genome shotgun (WGS) entry which is preliminary data.</text>
</comment>
<dbReference type="InterPro" id="IPR019757">
    <property type="entry name" value="Pept_S26A_signal_pept_1_Lys-AS"/>
</dbReference>
<evidence type="ECO:0000256" key="6">
    <source>
        <dbReference type="PIRSR" id="PIRSR600223-1"/>
    </source>
</evidence>
<feature type="transmembrane region" description="Helical" evidence="7">
    <location>
        <begin position="12"/>
        <end position="31"/>
    </location>
</feature>
<dbReference type="InterPro" id="IPR019758">
    <property type="entry name" value="Pept_S26A_signal_pept_1_CS"/>
</dbReference>
<reference evidence="9 10" key="1">
    <citation type="submission" date="2019-08" db="EMBL/GenBank/DDBJ databases">
        <title>In-depth cultivation of the pig gut microbiome towards novel bacterial diversity and tailored functional studies.</title>
        <authorList>
            <person name="Wylensek D."/>
            <person name="Hitch T.C.A."/>
            <person name="Clavel T."/>
        </authorList>
    </citation>
    <scope>NUCLEOTIDE SEQUENCE [LARGE SCALE GENOMIC DNA]</scope>
    <source>
        <strain evidence="9 10">CA-Schmier-601-WT-1</strain>
    </source>
</reference>
<evidence type="ECO:0000256" key="3">
    <source>
        <dbReference type="ARBA" id="ARBA00009370"/>
    </source>
</evidence>
<evidence type="ECO:0000256" key="5">
    <source>
        <dbReference type="ARBA" id="ARBA00022801"/>
    </source>
</evidence>
<dbReference type="GO" id="GO:0004252">
    <property type="term" value="F:serine-type endopeptidase activity"/>
    <property type="evidence" value="ECO:0007669"/>
    <property type="project" value="InterPro"/>
</dbReference>
<comment type="catalytic activity">
    <reaction evidence="1 7">
        <text>Cleavage of hydrophobic, N-terminal signal or leader sequences from secreted and periplasmic proteins.</text>
        <dbReference type="EC" id="3.4.21.89"/>
    </reaction>
</comment>
<accession>A0A6N7XV44</accession>
<protein>
    <recommendedName>
        <fullName evidence="4 7">Signal peptidase I</fullName>
        <ecNumber evidence="4 7">3.4.21.89</ecNumber>
    </recommendedName>
</protein>
<dbReference type="InterPro" id="IPR019533">
    <property type="entry name" value="Peptidase_S26"/>
</dbReference>
<evidence type="ECO:0000313" key="9">
    <source>
        <dbReference type="EMBL" id="MST73221.1"/>
    </source>
</evidence>
<evidence type="ECO:0000256" key="4">
    <source>
        <dbReference type="ARBA" id="ARBA00013208"/>
    </source>
</evidence>
<dbReference type="EC" id="3.4.21.89" evidence="4 7"/>
<dbReference type="PANTHER" id="PTHR43390">
    <property type="entry name" value="SIGNAL PEPTIDASE I"/>
    <property type="match status" value="1"/>
</dbReference>
<organism evidence="9 10">
    <name type="scientific">Olsenella porci</name>
    <dbReference type="NCBI Taxonomy" id="2652279"/>
    <lineage>
        <taxon>Bacteria</taxon>
        <taxon>Bacillati</taxon>
        <taxon>Actinomycetota</taxon>
        <taxon>Coriobacteriia</taxon>
        <taxon>Coriobacteriales</taxon>
        <taxon>Atopobiaceae</taxon>
        <taxon>Olsenella</taxon>
    </lineage>
</organism>
<evidence type="ECO:0000313" key="10">
    <source>
        <dbReference type="Proteomes" id="UP000469325"/>
    </source>
</evidence>
<dbReference type="RefSeq" id="WP_154435863.1">
    <property type="nucleotide sequence ID" value="NZ_VUNC01000007.1"/>
</dbReference>
<comment type="subcellular location">
    <subcellularLocation>
        <location evidence="2">Cell membrane</location>
        <topology evidence="2">Single-pass type II membrane protein</topology>
    </subcellularLocation>
    <subcellularLocation>
        <location evidence="7">Membrane</location>
        <topology evidence="7">Single-pass type II membrane protein</topology>
    </subcellularLocation>
</comment>
<dbReference type="PROSITE" id="PS00761">
    <property type="entry name" value="SPASE_I_3"/>
    <property type="match status" value="1"/>
</dbReference>
<gene>
    <name evidence="9" type="primary">lepB</name>
    <name evidence="9" type="ORF">FYJ68_08905</name>
</gene>
<keyword evidence="7" id="KW-0812">Transmembrane</keyword>
<dbReference type="PROSITE" id="PS00760">
    <property type="entry name" value="SPASE_I_2"/>
    <property type="match status" value="1"/>
</dbReference>
<dbReference type="Gene3D" id="2.10.109.10">
    <property type="entry name" value="Umud Fragment, subunit A"/>
    <property type="match status" value="2"/>
</dbReference>